<dbReference type="PANTHER" id="PTHR22981:SF7">
    <property type="entry name" value="3-HYDROXYISOBUTYRATE DEHYDROGENASE, MITOCHONDRIAL"/>
    <property type="match status" value="1"/>
</dbReference>
<dbReference type="InterPro" id="IPR006115">
    <property type="entry name" value="6PGDH_NADP-bd"/>
</dbReference>
<proteinExistence type="predicted"/>
<dbReference type="InterPro" id="IPR008927">
    <property type="entry name" value="6-PGluconate_DH-like_C_sf"/>
</dbReference>
<dbReference type="InterPro" id="IPR013328">
    <property type="entry name" value="6PGD_dom2"/>
</dbReference>
<comment type="caution">
    <text evidence="6">The sequence shown here is derived from an EMBL/GenBank/DDBJ whole genome shotgun (WGS) entry which is preliminary data.</text>
</comment>
<accession>A0A916RQL7</accession>
<reference evidence="6" key="2">
    <citation type="submission" date="2020-09" db="EMBL/GenBank/DDBJ databases">
        <authorList>
            <person name="Sun Q."/>
            <person name="Zhou Y."/>
        </authorList>
    </citation>
    <scope>NUCLEOTIDE SEQUENCE</scope>
    <source>
        <strain evidence="6">CGMCC 1.15320</strain>
    </source>
</reference>
<dbReference type="PANTHER" id="PTHR22981">
    <property type="entry name" value="3-HYDROXYISOBUTYRATE DEHYDROGENASE-RELATED"/>
    <property type="match status" value="1"/>
</dbReference>
<name>A0A916RQL7_9HYPH</name>
<keyword evidence="7" id="KW-1185">Reference proteome</keyword>
<dbReference type="InterPro" id="IPR029154">
    <property type="entry name" value="HIBADH-like_NADP-bd"/>
</dbReference>
<evidence type="ECO:0000256" key="3">
    <source>
        <dbReference type="PIRSR" id="PIRSR000103-1"/>
    </source>
</evidence>
<dbReference type="InterPro" id="IPR015815">
    <property type="entry name" value="HIBADH-related"/>
</dbReference>
<dbReference type="SUPFAM" id="SSF51735">
    <property type="entry name" value="NAD(P)-binding Rossmann-fold domains"/>
    <property type="match status" value="1"/>
</dbReference>
<evidence type="ECO:0000256" key="2">
    <source>
        <dbReference type="ARBA" id="ARBA00023027"/>
    </source>
</evidence>
<dbReference type="Pfam" id="PF03446">
    <property type="entry name" value="NAD_binding_2"/>
    <property type="match status" value="1"/>
</dbReference>
<evidence type="ECO:0000256" key="1">
    <source>
        <dbReference type="ARBA" id="ARBA00023002"/>
    </source>
</evidence>
<evidence type="ECO:0000259" key="5">
    <source>
        <dbReference type="Pfam" id="PF14833"/>
    </source>
</evidence>
<feature type="domain" description="6-phosphogluconate dehydrogenase NADP-binding" evidence="4">
    <location>
        <begin position="7"/>
        <end position="162"/>
    </location>
</feature>
<organism evidence="6 7">
    <name type="scientific">Nitratireductor aestuarii</name>
    <dbReference type="NCBI Taxonomy" id="1735103"/>
    <lineage>
        <taxon>Bacteria</taxon>
        <taxon>Pseudomonadati</taxon>
        <taxon>Pseudomonadota</taxon>
        <taxon>Alphaproteobacteria</taxon>
        <taxon>Hyphomicrobiales</taxon>
        <taxon>Phyllobacteriaceae</taxon>
        <taxon>Nitratireductor</taxon>
    </lineage>
</organism>
<reference evidence="6" key="1">
    <citation type="journal article" date="2014" name="Int. J. Syst. Evol. Microbiol.">
        <title>Complete genome sequence of Corynebacterium casei LMG S-19264T (=DSM 44701T), isolated from a smear-ripened cheese.</title>
        <authorList>
            <consortium name="US DOE Joint Genome Institute (JGI-PGF)"/>
            <person name="Walter F."/>
            <person name="Albersmeier A."/>
            <person name="Kalinowski J."/>
            <person name="Ruckert C."/>
        </authorList>
    </citation>
    <scope>NUCLEOTIDE SEQUENCE</scope>
    <source>
        <strain evidence="6">CGMCC 1.15320</strain>
    </source>
</reference>
<keyword evidence="1" id="KW-0560">Oxidoreductase</keyword>
<dbReference type="Pfam" id="PF14833">
    <property type="entry name" value="NAD_binding_11"/>
    <property type="match status" value="1"/>
</dbReference>
<feature type="active site" evidence="3">
    <location>
        <position position="175"/>
    </location>
</feature>
<dbReference type="Proteomes" id="UP000636264">
    <property type="component" value="Unassembled WGS sequence"/>
</dbReference>
<sequence>MPENGERIGFIGLGMMGAGMAECIRNAGFPLIVHDISEERCAPFRAAGVEIASSAKDLADRATIVISCLPTIEMAQDVACGAGGLIEGEAIQIYVETGTVGTAAIRDIADRLMERGIATIDGPISGGQAGAQKGTLSTILAGADDAIARFKPVAEAYSSHLFVVADHPGPAQTAKIINNMLSMTGLIAALEGMVLGAKAGLDPKQLLDIINVSTGRNSATLEKIPQRVLPRTFGGHIETGVKDLSLYIEESQGLQTPIWMAKEALGVFREAIENGYDRELLRVIEYMEALAGGVQVKQR</sequence>
<evidence type="ECO:0000313" key="7">
    <source>
        <dbReference type="Proteomes" id="UP000636264"/>
    </source>
</evidence>
<dbReference type="GO" id="GO:0016616">
    <property type="term" value="F:oxidoreductase activity, acting on the CH-OH group of donors, NAD or NADP as acceptor"/>
    <property type="evidence" value="ECO:0007669"/>
    <property type="project" value="TreeGrafter"/>
</dbReference>
<dbReference type="AlphaFoldDB" id="A0A916RQL7"/>
<dbReference type="Gene3D" id="3.40.50.720">
    <property type="entry name" value="NAD(P)-binding Rossmann-like Domain"/>
    <property type="match status" value="1"/>
</dbReference>
<feature type="domain" description="3-hydroxyisobutyrate dehydrogenase-like NAD-binding" evidence="5">
    <location>
        <begin position="169"/>
        <end position="277"/>
    </location>
</feature>
<dbReference type="Gene3D" id="1.10.1040.10">
    <property type="entry name" value="N-(1-d-carboxylethyl)-l-norvaline Dehydrogenase, domain 2"/>
    <property type="match status" value="1"/>
</dbReference>
<dbReference type="GO" id="GO:0051287">
    <property type="term" value="F:NAD binding"/>
    <property type="evidence" value="ECO:0007669"/>
    <property type="project" value="InterPro"/>
</dbReference>
<dbReference type="SUPFAM" id="SSF48179">
    <property type="entry name" value="6-phosphogluconate dehydrogenase C-terminal domain-like"/>
    <property type="match status" value="1"/>
</dbReference>
<dbReference type="PIRSF" id="PIRSF000103">
    <property type="entry name" value="HIBADH"/>
    <property type="match status" value="1"/>
</dbReference>
<dbReference type="RefSeq" id="WP_188720958.1">
    <property type="nucleotide sequence ID" value="NZ_BMIF01000005.1"/>
</dbReference>
<dbReference type="EMBL" id="BMIF01000005">
    <property type="protein sequence ID" value="GGA66489.1"/>
    <property type="molecule type" value="Genomic_DNA"/>
</dbReference>
<dbReference type="GO" id="GO:0050661">
    <property type="term" value="F:NADP binding"/>
    <property type="evidence" value="ECO:0007669"/>
    <property type="project" value="InterPro"/>
</dbReference>
<evidence type="ECO:0000259" key="4">
    <source>
        <dbReference type="Pfam" id="PF03446"/>
    </source>
</evidence>
<protein>
    <submittedName>
        <fullName evidence="6">6-phosphogluconate dehydrogenase</fullName>
    </submittedName>
</protein>
<dbReference type="InterPro" id="IPR036291">
    <property type="entry name" value="NAD(P)-bd_dom_sf"/>
</dbReference>
<evidence type="ECO:0000313" key="6">
    <source>
        <dbReference type="EMBL" id="GGA66489.1"/>
    </source>
</evidence>
<gene>
    <name evidence="6" type="ORF">GCM10011385_20490</name>
</gene>
<keyword evidence="2" id="KW-0520">NAD</keyword>